<dbReference type="GeneID" id="25739476"/>
<proteinExistence type="inferred from homology"/>
<keyword evidence="9" id="KW-1185">Reference proteome</keyword>
<dbReference type="OrthoDB" id="537676at2759"/>
<dbReference type="EMBL" id="KK101305">
    <property type="protein sequence ID" value="KIZ01360.1"/>
    <property type="molecule type" value="Genomic_DNA"/>
</dbReference>
<feature type="domain" description="Fatty acid hydroxylase" evidence="7">
    <location>
        <begin position="97"/>
        <end position="238"/>
    </location>
</feature>
<evidence type="ECO:0000256" key="5">
    <source>
        <dbReference type="ARBA" id="ARBA00023136"/>
    </source>
</evidence>
<evidence type="ECO:0000256" key="1">
    <source>
        <dbReference type="ARBA" id="ARBA00004370"/>
    </source>
</evidence>
<dbReference type="InterPro" id="IPR050307">
    <property type="entry name" value="Sterol_Desaturase_Related"/>
</dbReference>
<dbReference type="KEGG" id="mng:MNEG_6600"/>
<protein>
    <recommendedName>
        <fullName evidence="7">Fatty acid hydroxylase domain-containing protein</fullName>
    </recommendedName>
</protein>
<accession>A0A0D2MDS5</accession>
<organism evidence="8 9">
    <name type="scientific">Monoraphidium neglectum</name>
    <dbReference type="NCBI Taxonomy" id="145388"/>
    <lineage>
        <taxon>Eukaryota</taxon>
        <taxon>Viridiplantae</taxon>
        <taxon>Chlorophyta</taxon>
        <taxon>core chlorophytes</taxon>
        <taxon>Chlorophyceae</taxon>
        <taxon>CS clade</taxon>
        <taxon>Sphaeropleales</taxon>
        <taxon>Selenastraceae</taxon>
        <taxon>Monoraphidium</taxon>
    </lineage>
</organism>
<dbReference type="GO" id="GO:0016020">
    <property type="term" value="C:membrane"/>
    <property type="evidence" value="ECO:0007669"/>
    <property type="project" value="UniProtKB-SubCell"/>
</dbReference>
<dbReference type="AlphaFoldDB" id="A0A0D2MDS5"/>
<feature type="transmembrane region" description="Helical" evidence="6">
    <location>
        <begin position="83"/>
        <end position="103"/>
    </location>
</feature>
<dbReference type="RefSeq" id="XP_013900379.1">
    <property type="nucleotide sequence ID" value="XM_014044925.1"/>
</dbReference>
<sequence>MVAVAAGFFVTAGILEALISTGWFDSALIVYPTPGGKPKSRAEGVAEVQLWRSTVTVAGPATIANGLAMVLVMTSSYGWGPVASWWAATPLHFAAQFAVMLFVNDFGLYWGHRIQHESAFLWRFHRAHHRIATPTPVSVMCIAQLDATLQGGLPMALAAAAARPCPAALCAFFFYRVAENTLNHSGLDSRLLDALCLKALPFRAPAAFHDAHHRYSNHAHNAKNYAESFWIFDWAFGTLSPLVGKPQGRASKQA</sequence>
<dbReference type="GO" id="GO:0008610">
    <property type="term" value="P:lipid biosynthetic process"/>
    <property type="evidence" value="ECO:0007669"/>
    <property type="project" value="InterPro"/>
</dbReference>
<comment type="subcellular location">
    <subcellularLocation>
        <location evidence="1">Membrane</location>
    </subcellularLocation>
</comment>
<dbReference type="InterPro" id="IPR006694">
    <property type="entry name" value="Fatty_acid_hydroxylase"/>
</dbReference>
<comment type="similarity">
    <text evidence="2">Belongs to the sterol desaturase family.</text>
</comment>
<name>A0A0D2MDS5_9CHLO</name>
<keyword evidence="3 6" id="KW-0812">Transmembrane</keyword>
<dbReference type="STRING" id="145388.A0A0D2MDS5"/>
<reference evidence="8 9" key="1">
    <citation type="journal article" date="2013" name="BMC Genomics">
        <title>Reconstruction of the lipid metabolism for the microalga Monoraphidium neglectum from its genome sequence reveals characteristics suitable for biofuel production.</title>
        <authorList>
            <person name="Bogen C."/>
            <person name="Al-Dilaimi A."/>
            <person name="Albersmeier A."/>
            <person name="Wichmann J."/>
            <person name="Grundmann M."/>
            <person name="Rupp O."/>
            <person name="Lauersen K.J."/>
            <person name="Blifernez-Klassen O."/>
            <person name="Kalinowski J."/>
            <person name="Goesmann A."/>
            <person name="Mussgnug J.H."/>
            <person name="Kruse O."/>
        </authorList>
    </citation>
    <scope>NUCLEOTIDE SEQUENCE [LARGE SCALE GENOMIC DNA]</scope>
    <source>
        <strain evidence="8 9">SAG 48.87</strain>
    </source>
</reference>
<dbReference type="Pfam" id="PF04116">
    <property type="entry name" value="FA_hydroxylase"/>
    <property type="match status" value="1"/>
</dbReference>
<evidence type="ECO:0000256" key="2">
    <source>
        <dbReference type="ARBA" id="ARBA00009324"/>
    </source>
</evidence>
<gene>
    <name evidence="8" type="ORF">MNEG_6600</name>
</gene>
<evidence type="ECO:0000259" key="7">
    <source>
        <dbReference type="Pfam" id="PF04116"/>
    </source>
</evidence>
<evidence type="ECO:0000256" key="3">
    <source>
        <dbReference type="ARBA" id="ARBA00022692"/>
    </source>
</evidence>
<evidence type="ECO:0000313" key="8">
    <source>
        <dbReference type="EMBL" id="KIZ01360.1"/>
    </source>
</evidence>
<dbReference type="Proteomes" id="UP000054498">
    <property type="component" value="Unassembled WGS sequence"/>
</dbReference>
<dbReference type="GO" id="GO:0016491">
    <property type="term" value="F:oxidoreductase activity"/>
    <property type="evidence" value="ECO:0007669"/>
    <property type="project" value="InterPro"/>
</dbReference>
<evidence type="ECO:0000313" key="9">
    <source>
        <dbReference type="Proteomes" id="UP000054498"/>
    </source>
</evidence>
<dbReference type="PANTHER" id="PTHR11863">
    <property type="entry name" value="STEROL DESATURASE"/>
    <property type="match status" value="1"/>
</dbReference>
<keyword evidence="4 6" id="KW-1133">Transmembrane helix</keyword>
<evidence type="ECO:0000256" key="6">
    <source>
        <dbReference type="SAM" id="Phobius"/>
    </source>
</evidence>
<evidence type="ECO:0000256" key="4">
    <source>
        <dbReference type="ARBA" id="ARBA00022989"/>
    </source>
</evidence>
<keyword evidence="5 6" id="KW-0472">Membrane</keyword>
<dbReference type="GO" id="GO:0005506">
    <property type="term" value="F:iron ion binding"/>
    <property type="evidence" value="ECO:0007669"/>
    <property type="project" value="InterPro"/>
</dbReference>